<protein>
    <submittedName>
        <fullName evidence="1">Uncharacterized protein</fullName>
    </submittedName>
</protein>
<dbReference type="EMBL" id="CP043329">
    <property type="protein sequence ID" value="QEK50682.1"/>
    <property type="molecule type" value="Genomic_DNA"/>
</dbReference>
<organism evidence="1 2">
    <name type="scientific">Pedobacter aquae</name>
    <dbReference type="NCBI Taxonomy" id="2605747"/>
    <lineage>
        <taxon>Bacteria</taxon>
        <taxon>Pseudomonadati</taxon>
        <taxon>Bacteroidota</taxon>
        <taxon>Sphingobacteriia</taxon>
        <taxon>Sphingobacteriales</taxon>
        <taxon>Sphingobacteriaceae</taxon>
        <taxon>Pedobacter</taxon>
    </lineage>
</organism>
<gene>
    <name evidence="1" type="ORF">FYC62_02635</name>
</gene>
<dbReference type="Proteomes" id="UP000323653">
    <property type="component" value="Chromosome"/>
</dbReference>
<name>A0A5C0VFL3_9SPHI</name>
<dbReference type="AlphaFoldDB" id="A0A5C0VFL3"/>
<accession>A0A5C0VFL3</accession>
<reference evidence="1 2" key="1">
    <citation type="submission" date="2019-08" db="EMBL/GenBank/DDBJ databases">
        <title>Pedobacter sp. nov., isolated from Han river, South Korea.</title>
        <authorList>
            <person name="Lee D.-H."/>
            <person name="Kim Y.-S."/>
            <person name="Hwang E.-M."/>
            <person name="Le Tran T.C."/>
            <person name="Cha C.-J."/>
        </authorList>
    </citation>
    <scope>NUCLEOTIDE SEQUENCE [LARGE SCALE GENOMIC DNA]</scope>
    <source>
        <strain evidence="1 2">CJ43</strain>
    </source>
</reference>
<proteinExistence type="predicted"/>
<evidence type="ECO:0000313" key="2">
    <source>
        <dbReference type="Proteomes" id="UP000323653"/>
    </source>
</evidence>
<dbReference type="KEGG" id="pej:FYC62_02635"/>
<keyword evidence="2" id="KW-1185">Reference proteome</keyword>
<evidence type="ECO:0000313" key="1">
    <source>
        <dbReference type="EMBL" id="QEK50682.1"/>
    </source>
</evidence>
<sequence>MVKIMGQLRWSPYLLSATDKAIQLLKNHFSDGTKRKVLLIMGKGFDVRMNFVIKQIIDLECEIDLTCKLICFDEGSGSTSHQYKSYVDKNYGELTSLINQEKIEEANISLWKEEGNRKRRIGDREAANIIKDFRDIEEYSEIIVDISALPRGIYFSLTGKLLTLIDAQPDKQKKLI</sequence>